<accession>A0ACB8XK53</accession>
<evidence type="ECO:0000313" key="1">
    <source>
        <dbReference type="EMBL" id="KAI3668066.1"/>
    </source>
</evidence>
<dbReference type="EMBL" id="CM042063">
    <property type="protein sequence ID" value="KAI3668066.1"/>
    <property type="molecule type" value="Genomic_DNA"/>
</dbReference>
<reference evidence="1 2" key="2">
    <citation type="journal article" date="2022" name="Mol. Ecol. Resour.">
        <title>The genomes of chicory, endive, great burdock and yacon provide insights into Asteraceae paleo-polyploidization history and plant inulin production.</title>
        <authorList>
            <person name="Fan W."/>
            <person name="Wang S."/>
            <person name="Wang H."/>
            <person name="Wang A."/>
            <person name="Jiang F."/>
            <person name="Liu H."/>
            <person name="Zhao H."/>
            <person name="Xu D."/>
            <person name="Zhang Y."/>
        </authorList>
    </citation>
    <scope>NUCLEOTIDE SEQUENCE [LARGE SCALE GENOMIC DNA]</scope>
    <source>
        <strain evidence="2">cv. Niubang</strain>
    </source>
</reference>
<sequence>MGYGSRSSLNELDLQALVVGGESLATLQVTFAELHQSRQHSYNNVNGRVLDSTEPFCWADCEGEFAIWD</sequence>
<organism evidence="1 2">
    <name type="scientific">Arctium lappa</name>
    <name type="common">Greater burdock</name>
    <name type="synonym">Lappa major</name>
    <dbReference type="NCBI Taxonomy" id="4217"/>
    <lineage>
        <taxon>Eukaryota</taxon>
        <taxon>Viridiplantae</taxon>
        <taxon>Streptophyta</taxon>
        <taxon>Embryophyta</taxon>
        <taxon>Tracheophyta</taxon>
        <taxon>Spermatophyta</taxon>
        <taxon>Magnoliopsida</taxon>
        <taxon>eudicotyledons</taxon>
        <taxon>Gunneridae</taxon>
        <taxon>Pentapetalae</taxon>
        <taxon>asterids</taxon>
        <taxon>campanulids</taxon>
        <taxon>Asterales</taxon>
        <taxon>Asteraceae</taxon>
        <taxon>Carduoideae</taxon>
        <taxon>Cardueae</taxon>
        <taxon>Arctiinae</taxon>
        <taxon>Arctium</taxon>
    </lineage>
</organism>
<keyword evidence="2" id="KW-1185">Reference proteome</keyword>
<evidence type="ECO:0000313" key="2">
    <source>
        <dbReference type="Proteomes" id="UP001055879"/>
    </source>
</evidence>
<comment type="caution">
    <text evidence="1">The sequence shown here is derived from an EMBL/GenBank/DDBJ whole genome shotgun (WGS) entry which is preliminary data.</text>
</comment>
<proteinExistence type="predicted"/>
<protein>
    <submittedName>
        <fullName evidence="1">Uncharacterized protein</fullName>
    </submittedName>
</protein>
<name>A0ACB8XK53_ARCLA</name>
<dbReference type="Proteomes" id="UP001055879">
    <property type="component" value="Linkage Group LG17"/>
</dbReference>
<reference evidence="2" key="1">
    <citation type="journal article" date="2022" name="Mol. Ecol. Resour.">
        <title>The genomes of chicory, endive, great burdock and yacon provide insights into Asteraceae palaeo-polyploidization history and plant inulin production.</title>
        <authorList>
            <person name="Fan W."/>
            <person name="Wang S."/>
            <person name="Wang H."/>
            <person name="Wang A."/>
            <person name="Jiang F."/>
            <person name="Liu H."/>
            <person name="Zhao H."/>
            <person name="Xu D."/>
            <person name="Zhang Y."/>
        </authorList>
    </citation>
    <scope>NUCLEOTIDE SEQUENCE [LARGE SCALE GENOMIC DNA]</scope>
    <source>
        <strain evidence="2">cv. Niubang</strain>
    </source>
</reference>
<gene>
    <name evidence="1" type="ORF">L6452_43141</name>
</gene>